<evidence type="ECO:0000313" key="3">
    <source>
        <dbReference type="Proteomes" id="UP000070133"/>
    </source>
</evidence>
<gene>
    <name evidence="2" type="ORF">AC578_6771</name>
</gene>
<sequence length="96" mass="10638">MSAPPSVQTPTKQTCDQERGTATHHYKRRLEIVPAKSVRDCYPREASPEIFFTGYLRRQLEKVTAEVRFKAASPVAQVSGHGNGAAQRHVRSGESS</sequence>
<evidence type="ECO:0000313" key="2">
    <source>
        <dbReference type="EMBL" id="KXS95405.1"/>
    </source>
</evidence>
<name>A0A139GYX5_9PEZI</name>
<protein>
    <submittedName>
        <fullName evidence="2">Uncharacterized protein</fullName>
    </submittedName>
</protein>
<dbReference type="EMBL" id="LFZN01000217">
    <property type="protein sequence ID" value="KXS95405.1"/>
    <property type="molecule type" value="Genomic_DNA"/>
</dbReference>
<proteinExistence type="predicted"/>
<reference evidence="2 3" key="1">
    <citation type="submission" date="2015-07" db="EMBL/GenBank/DDBJ databases">
        <title>Comparative genomics of the Sigatoka disease complex on banana suggests a link between parallel evolutionary changes in Pseudocercospora fijiensis and Pseudocercospora eumusae and increased virulence on the banana host.</title>
        <authorList>
            <person name="Chang T.-C."/>
            <person name="Salvucci A."/>
            <person name="Crous P.W."/>
            <person name="Stergiopoulos I."/>
        </authorList>
    </citation>
    <scope>NUCLEOTIDE SEQUENCE [LARGE SCALE GENOMIC DNA]</scope>
    <source>
        <strain evidence="2 3">CBS 114824</strain>
    </source>
</reference>
<dbReference type="Proteomes" id="UP000070133">
    <property type="component" value="Unassembled WGS sequence"/>
</dbReference>
<keyword evidence="3" id="KW-1185">Reference proteome</keyword>
<evidence type="ECO:0000256" key="1">
    <source>
        <dbReference type="SAM" id="MobiDB-lite"/>
    </source>
</evidence>
<feature type="compositionally biased region" description="Polar residues" evidence="1">
    <location>
        <begin position="1"/>
        <end position="14"/>
    </location>
</feature>
<feature type="region of interest" description="Disordered" evidence="1">
    <location>
        <begin position="1"/>
        <end position="24"/>
    </location>
</feature>
<organism evidence="2 3">
    <name type="scientific">Pseudocercospora eumusae</name>
    <dbReference type="NCBI Taxonomy" id="321146"/>
    <lineage>
        <taxon>Eukaryota</taxon>
        <taxon>Fungi</taxon>
        <taxon>Dikarya</taxon>
        <taxon>Ascomycota</taxon>
        <taxon>Pezizomycotina</taxon>
        <taxon>Dothideomycetes</taxon>
        <taxon>Dothideomycetidae</taxon>
        <taxon>Mycosphaerellales</taxon>
        <taxon>Mycosphaerellaceae</taxon>
        <taxon>Pseudocercospora</taxon>
    </lineage>
</organism>
<accession>A0A139GYX5</accession>
<comment type="caution">
    <text evidence="2">The sequence shown here is derived from an EMBL/GenBank/DDBJ whole genome shotgun (WGS) entry which is preliminary data.</text>
</comment>
<feature type="region of interest" description="Disordered" evidence="1">
    <location>
        <begin position="77"/>
        <end position="96"/>
    </location>
</feature>
<dbReference type="AlphaFoldDB" id="A0A139GYX5"/>